<evidence type="ECO:0000256" key="3">
    <source>
        <dbReference type="ARBA" id="ARBA00023163"/>
    </source>
</evidence>
<keyword evidence="1" id="KW-0805">Transcription regulation</keyword>
<evidence type="ECO:0000256" key="2">
    <source>
        <dbReference type="ARBA" id="ARBA00023125"/>
    </source>
</evidence>
<dbReference type="Pfam" id="PF12833">
    <property type="entry name" value="HTH_18"/>
    <property type="match status" value="1"/>
</dbReference>
<dbReference type="InterPro" id="IPR018060">
    <property type="entry name" value="HTH_AraC"/>
</dbReference>
<dbReference type="EMBL" id="RKQK01000001">
    <property type="protein sequence ID" value="RPE71364.1"/>
    <property type="molecule type" value="Genomic_DNA"/>
</dbReference>
<dbReference type="GO" id="GO:0003700">
    <property type="term" value="F:DNA-binding transcription factor activity"/>
    <property type="evidence" value="ECO:0007669"/>
    <property type="project" value="InterPro"/>
</dbReference>
<name>A0A3N4VEL0_9RHOB</name>
<dbReference type="AlphaFoldDB" id="A0A3N4VEL0"/>
<keyword evidence="6" id="KW-1185">Reference proteome</keyword>
<evidence type="ECO:0000313" key="6">
    <source>
        <dbReference type="Proteomes" id="UP000269689"/>
    </source>
</evidence>
<protein>
    <submittedName>
        <fullName evidence="5">AraC family transcriptional regulator</fullName>
    </submittedName>
</protein>
<dbReference type="InterPro" id="IPR018062">
    <property type="entry name" value="HTH_AraC-typ_CS"/>
</dbReference>
<feature type="domain" description="HTH araC/xylS-type" evidence="4">
    <location>
        <begin position="186"/>
        <end position="284"/>
    </location>
</feature>
<keyword evidence="3" id="KW-0804">Transcription</keyword>
<organism evidence="5 6">
    <name type="scientific">Pacificibacter maritimus</name>
    <dbReference type="NCBI Taxonomy" id="762213"/>
    <lineage>
        <taxon>Bacteria</taxon>
        <taxon>Pseudomonadati</taxon>
        <taxon>Pseudomonadota</taxon>
        <taxon>Alphaproteobacteria</taxon>
        <taxon>Rhodobacterales</taxon>
        <taxon>Roseobacteraceae</taxon>
        <taxon>Pacificibacter</taxon>
    </lineage>
</organism>
<dbReference type="PANTHER" id="PTHR43280">
    <property type="entry name" value="ARAC-FAMILY TRANSCRIPTIONAL REGULATOR"/>
    <property type="match status" value="1"/>
</dbReference>
<proteinExistence type="predicted"/>
<reference evidence="5 6" key="1">
    <citation type="submission" date="2018-11" db="EMBL/GenBank/DDBJ databases">
        <title>Genomic Encyclopedia of Type Strains, Phase IV (KMG-IV): sequencing the most valuable type-strain genomes for metagenomic binning, comparative biology and taxonomic classification.</title>
        <authorList>
            <person name="Goeker M."/>
        </authorList>
    </citation>
    <scope>NUCLEOTIDE SEQUENCE [LARGE SCALE GENOMIC DNA]</scope>
    <source>
        <strain evidence="5 6">DSM 104731</strain>
    </source>
</reference>
<sequence length="287" mass="32388">MSAEFSGKALVDVVSYGENVFLEHHQPEGTSDPYHTHPSIEINYLRGCDMTYSFSGEEVTIVRDRLCVFWAAYPHRPVSVTGKGTITNAYVSLKQFLDWPLSTKFVDQVLSGALLCAKTEKNYDQSLMSRWAREAGEMDPHWQRLHRQEIHARVARLDLEGWDVIANPRSATRHSGMGGNAVTHFDKMLRFIAHNAFDPISVQDVAESAGISRNYAIELFRKMLGVTVKAYIIDLRIHHAKMMLADTNEKILSVAFDCGFTSLSSFYEAFSKSCGQSPAAYRRERQG</sequence>
<dbReference type="Gene3D" id="1.10.10.60">
    <property type="entry name" value="Homeodomain-like"/>
    <property type="match status" value="2"/>
</dbReference>
<dbReference type="Proteomes" id="UP000269689">
    <property type="component" value="Unassembled WGS sequence"/>
</dbReference>
<dbReference type="RefSeq" id="WP_123791588.1">
    <property type="nucleotide sequence ID" value="NZ_RKQK01000001.1"/>
</dbReference>
<dbReference type="PROSITE" id="PS00041">
    <property type="entry name" value="HTH_ARAC_FAMILY_1"/>
    <property type="match status" value="1"/>
</dbReference>
<dbReference type="SUPFAM" id="SSF46689">
    <property type="entry name" value="Homeodomain-like"/>
    <property type="match status" value="2"/>
</dbReference>
<dbReference type="OrthoDB" id="345413at2"/>
<comment type="caution">
    <text evidence="5">The sequence shown here is derived from an EMBL/GenBank/DDBJ whole genome shotgun (WGS) entry which is preliminary data.</text>
</comment>
<dbReference type="PANTHER" id="PTHR43280:SF14">
    <property type="entry name" value="MELIBIOSE OPERON REGULATORY PROTEIN"/>
    <property type="match status" value="1"/>
</dbReference>
<evidence type="ECO:0000259" key="4">
    <source>
        <dbReference type="PROSITE" id="PS01124"/>
    </source>
</evidence>
<keyword evidence="2" id="KW-0238">DNA-binding</keyword>
<evidence type="ECO:0000313" key="5">
    <source>
        <dbReference type="EMBL" id="RPE71364.1"/>
    </source>
</evidence>
<gene>
    <name evidence="5" type="ORF">EDD53_0481</name>
</gene>
<dbReference type="GO" id="GO:0043565">
    <property type="term" value="F:sequence-specific DNA binding"/>
    <property type="evidence" value="ECO:0007669"/>
    <property type="project" value="InterPro"/>
</dbReference>
<evidence type="ECO:0000256" key="1">
    <source>
        <dbReference type="ARBA" id="ARBA00023015"/>
    </source>
</evidence>
<dbReference type="PROSITE" id="PS01124">
    <property type="entry name" value="HTH_ARAC_FAMILY_2"/>
    <property type="match status" value="1"/>
</dbReference>
<dbReference type="SMART" id="SM00342">
    <property type="entry name" value="HTH_ARAC"/>
    <property type="match status" value="1"/>
</dbReference>
<dbReference type="InterPro" id="IPR009057">
    <property type="entry name" value="Homeodomain-like_sf"/>
</dbReference>
<accession>A0A3N4VEL0</accession>